<reference evidence="1 2" key="1">
    <citation type="journal article" date="2010" name="PLoS ONE">
        <title>The glycobiome of the rumen bacterium Butyrivibrio proteoclasticus B316(T) highlights adaptation to a polysaccharide-rich environment.</title>
        <authorList>
            <person name="Kelly W.J."/>
            <person name="Leahy S.C."/>
            <person name="Altermann E."/>
            <person name="Yeoman C.J."/>
            <person name="Dunne J.C."/>
            <person name="Kong Z."/>
            <person name="Pacheco D.M."/>
            <person name="Li D."/>
            <person name="Noel S.J."/>
            <person name="Moon C.D."/>
            <person name="Cookson A.L."/>
            <person name="Attwood G.T."/>
        </authorList>
    </citation>
    <scope>NUCLEOTIDE SEQUENCE [LARGE SCALE GENOMIC DNA]</scope>
    <source>
        <strain evidence="2">ATCC 51982 / DSM 14932 / B316</strain>
        <plasmid evidence="2">Plasmid pCY186</plasmid>
    </source>
</reference>
<geneLocation type="plasmid" evidence="1 2">
    <name>pCY186</name>
</geneLocation>
<dbReference type="RefSeq" id="WP_013283017.1">
    <property type="nucleotide sequence ID" value="NC_014390.1"/>
</dbReference>
<dbReference type="EMBL" id="CP001813">
    <property type="protein sequence ID" value="ADL36368.1"/>
    <property type="molecule type" value="Genomic_DNA"/>
</dbReference>
<evidence type="ECO:0000313" key="1">
    <source>
        <dbReference type="EMBL" id="ADL36368.1"/>
    </source>
</evidence>
<keyword evidence="1" id="KW-0614">Plasmid</keyword>
<name>E0S4N6_BUTPB</name>
<gene>
    <name evidence="1" type="ordered locus">bpr_IV003</name>
</gene>
<sequence length="149" mass="17215">MPFEKKKKYKTFRDYRQKNIYLDEADLYQAECCKLLELCGHKQSKFMGLLAHDFIQRMGINLELLDKDSFKQIMGLYELQVSKGMNNPFAQMGAIFQPMMAQVPYQTTDKITSIKTGQKPEEVIDDPEDDLIKEEDMDALNDALKAFGA</sequence>
<dbReference type="AlphaFoldDB" id="E0S4N6"/>
<dbReference type="Proteomes" id="UP000001299">
    <property type="component" value="Plasmid pCY186"/>
</dbReference>
<dbReference type="HOGENOM" id="CLU_1746254_0_0_9"/>
<protein>
    <submittedName>
        <fullName evidence="1">Uncharacterized protein</fullName>
    </submittedName>
</protein>
<organism evidence="1 2">
    <name type="scientific">Butyrivibrio proteoclasticus (strain ATCC 51982 / DSM 14932 / B316)</name>
    <name type="common">Clostridium proteoclasticum</name>
    <dbReference type="NCBI Taxonomy" id="515622"/>
    <lineage>
        <taxon>Bacteria</taxon>
        <taxon>Bacillati</taxon>
        <taxon>Bacillota</taxon>
        <taxon>Clostridia</taxon>
        <taxon>Lachnospirales</taxon>
        <taxon>Lachnospiraceae</taxon>
        <taxon>Butyrivibrio</taxon>
    </lineage>
</organism>
<evidence type="ECO:0000313" key="2">
    <source>
        <dbReference type="Proteomes" id="UP000001299"/>
    </source>
</evidence>
<accession>E0S4N6</accession>
<proteinExistence type="predicted"/>
<dbReference type="KEGG" id="bpb:bpr_IV003"/>
<keyword evidence="2" id="KW-1185">Reference proteome</keyword>